<dbReference type="Pfam" id="PF01040">
    <property type="entry name" value="UbiA"/>
    <property type="match status" value="1"/>
</dbReference>
<dbReference type="Gene3D" id="1.10.357.140">
    <property type="entry name" value="UbiA prenyltransferase"/>
    <property type="match status" value="1"/>
</dbReference>
<dbReference type="KEGG" id="cpas:Clopa_2003"/>
<feature type="transmembrane region" description="Helical" evidence="8">
    <location>
        <begin position="12"/>
        <end position="32"/>
    </location>
</feature>
<proteinExistence type="predicted"/>
<feature type="transmembrane region" description="Helical" evidence="8">
    <location>
        <begin position="38"/>
        <end position="58"/>
    </location>
</feature>
<dbReference type="GO" id="GO:0009234">
    <property type="term" value="P:menaquinone biosynthetic process"/>
    <property type="evidence" value="ECO:0007669"/>
    <property type="project" value="UniProtKB-UniPathway"/>
</dbReference>
<evidence type="ECO:0000256" key="4">
    <source>
        <dbReference type="ARBA" id="ARBA00022679"/>
    </source>
</evidence>
<dbReference type="InterPro" id="IPR000537">
    <property type="entry name" value="UbiA_prenyltransferase"/>
</dbReference>
<dbReference type="EMBL" id="CP003261">
    <property type="protein sequence ID" value="AGK96894.1"/>
    <property type="molecule type" value="Genomic_DNA"/>
</dbReference>
<keyword evidence="4 9" id="KW-0808">Transferase</keyword>
<dbReference type="GO" id="GO:0016020">
    <property type="term" value="C:membrane"/>
    <property type="evidence" value="ECO:0007669"/>
    <property type="project" value="UniProtKB-SubCell"/>
</dbReference>
<organism evidence="9 10">
    <name type="scientific">Clostridium pasteurianum BC1</name>
    <dbReference type="NCBI Taxonomy" id="86416"/>
    <lineage>
        <taxon>Bacteria</taxon>
        <taxon>Bacillati</taxon>
        <taxon>Bacillota</taxon>
        <taxon>Clostridia</taxon>
        <taxon>Eubacteriales</taxon>
        <taxon>Clostridiaceae</taxon>
        <taxon>Clostridium</taxon>
    </lineage>
</organism>
<feature type="transmembrane region" description="Helical" evidence="8">
    <location>
        <begin position="89"/>
        <end position="107"/>
    </location>
</feature>
<dbReference type="CDD" id="cd13962">
    <property type="entry name" value="PT_UbiA_UBIAD1"/>
    <property type="match status" value="1"/>
</dbReference>
<evidence type="ECO:0000256" key="2">
    <source>
        <dbReference type="ARBA" id="ARBA00004863"/>
    </source>
</evidence>
<accession>R4K8M3</accession>
<dbReference type="OrthoDB" id="9767568at2"/>
<evidence type="ECO:0000256" key="3">
    <source>
        <dbReference type="ARBA" id="ARBA00022428"/>
    </source>
</evidence>
<evidence type="ECO:0000256" key="5">
    <source>
        <dbReference type="ARBA" id="ARBA00022692"/>
    </source>
</evidence>
<gene>
    <name evidence="9" type="ORF">Clopa_2003</name>
</gene>
<dbReference type="HOGENOM" id="CLU_043611_3_1_9"/>
<evidence type="ECO:0000256" key="1">
    <source>
        <dbReference type="ARBA" id="ARBA00004141"/>
    </source>
</evidence>
<dbReference type="PATRIC" id="fig|86416.3.peg.1974"/>
<keyword evidence="6 8" id="KW-1133">Transmembrane helix</keyword>
<protein>
    <submittedName>
        <fullName evidence="9">1,4-dihydroxy-2-naphthoate octaprenyltransferase</fullName>
    </submittedName>
</protein>
<dbReference type="RefSeq" id="WP_015615202.1">
    <property type="nucleotide sequence ID" value="NC_021182.1"/>
</dbReference>
<dbReference type="STRING" id="86416.Clopa_2003"/>
<comment type="subcellular location">
    <subcellularLocation>
        <location evidence="1">Membrane</location>
        <topology evidence="1">Multi-pass membrane protein</topology>
    </subcellularLocation>
</comment>
<feature type="transmembrane region" description="Helical" evidence="8">
    <location>
        <begin position="281"/>
        <end position="299"/>
    </location>
</feature>
<keyword evidence="10" id="KW-1185">Reference proteome</keyword>
<dbReference type="PANTHER" id="PTHR13929:SF0">
    <property type="entry name" value="UBIA PRENYLTRANSFERASE DOMAIN-CONTAINING PROTEIN 1"/>
    <property type="match status" value="1"/>
</dbReference>
<evidence type="ECO:0000256" key="6">
    <source>
        <dbReference type="ARBA" id="ARBA00022989"/>
    </source>
</evidence>
<keyword evidence="5 8" id="KW-0812">Transmembrane</keyword>
<keyword evidence="7 8" id="KW-0472">Membrane</keyword>
<feature type="transmembrane region" description="Helical" evidence="8">
    <location>
        <begin position="113"/>
        <end position="132"/>
    </location>
</feature>
<dbReference type="Proteomes" id="UP000013523">
    <property type="component" value="Chromosome"/>
</dbReference>
<reference evidence="9 10" key="1">
    <citation type="submission" date="2012-01" db="EMBL/GenBank/DDBJ databases">
        <title>Complete sequence of chromosome of Clostridium pasteurianum BC1.</title>
        <authorList>
            <consortium name="US DOE Joint Genome Institute"/>
            <person name="Lucas S."/>
            <person name="Han J."/>
            <person name="Lapidus A."/>
            <person name="Cheng J.-F."/>
            <person name="Goodwin L."/>
            <person name="Pitluck S."/>
            <person name="Peters L."/>
            <person name="Mikhailova N."/>
            <person name="Teshima H."/>
            <person name="Detter J.C."/>
            <person name="Han C."/>
            <person name="Tapia R."/>
            <person name="Land M."/>
            <person name="Hauser L."/>
            <person name="Kyrpides N."/>
            <person name="Ivanova N."/>
            <person name="Pagani I."/>
            <person name="Dunn J."/>
            <person name="Taghavi S."/>
            <person name="Francis A."/>
            <person name="van der Lelie D."/>
            <person name="Woyke T."/>
        </authorList>
    </citation>
    <scope>NUCLEOTIDE SEQUENCE [LARGE SCALE GENOMIC DNA]</scope>
    <source>
        <strain evidence="9 10">BC1</strain>
    </source>
</reference>
<dbReference type="UniPathway" id="UPA00079"/>
<dbReference type="PANTHER" id="PTHR13929">
    <property type="entry name" value="1,4-DIHYDROXY-2-NAPHTHOATE OCTAPRENYLTRANSFERASE"/>
    <property type="match status" value="1"/>
</dbReference>
<comment type="pathway">
    <text evidence="2">Quinol/quinone metabolism; menaquinone biosynthesis.</text>
</comment>
<dbReference type="eggNOG" id="COG1575">
    <property type="taxonomic scope" value="Bacteria"/>
</dbReference>
<evidence type="ECO:0000313" key="9">
    <source>
        <dbReference type="EMBL" id="AGK96894.1"/>
    </source>
</evidence>
<dbReference type="GO" id="GO:0042371">
    <property type="term" value="P:vitamin K biosynthetic process"/>
    <property type="evidence" value="ECO:0007669"/>
    <property type="project" value="TreeGrafter"/>
</dbReference>
<keyword evidence="3" id="KW-0474">Menaquinone biosynthesis</keyword>
<evidence type="ECO:0000256" key="8">
    <source>
        <dbReference type="SAM" id="Phobius"/>
    </source>
</evidence>
<feature type="transmembrane region" description="Helical" evidence="8">
    <location>
        <begin position="216"/>
        <end position="249"/>
    </location>
</feature>
<dbReference type="PIRSF" id="PIRSF005355">
    <property type="entry name" value="UBIAD1"/>
    <property type="match status" value="1"/>
</dbReference>
<name>R4K8M3_CLOPA</name>
<dbReference type="InterPro" id="IPR044878">
    <property type="entry name" value="UbiA_sf"/>
</dbReference>
<evidence type="ECO:0000313" key="10">
    <source>
        <dbReference type="Proteomes" id="UP000013523"/>
    </source>
</evidence>
<dbReference type="GO" id="GO:0004659">
    <property type="term" value="F:prenyltransferase activity"/>
    <property type="evidence" value="ECO:0007669"/>
    <property type="project" value="InterPro"/>
</dbReference>
<feature type="transmembrane region" description="Helical" evidence="8">
    <location>
        <begin position="144"/>
        <end position="165"/>
    </location>
</feature>
<dbReference type="InterPro" id="IPR026046">
    <property type="entry name" value="UBIAD1"/>
</dbReference>
<dbReference type="AlphaFoldDB" id="R4K8M3"/>
<evidence type="ECO:0000256" key="7">
    <source>
        <dbReference type="ARBA" id="ARBA00023136"/>
    </source>
</evidence>
<sequence length="300" mass="32817">MSFKSIIKLMDIKTLVAGTIPVILGSIYSFYAFKKFNILYFILLIFAMILIQSSTNMINDYFDFKRGADNGKSGNEKALISGEITPKQVLFIIFIYEFIASIIGIFIASQTSYYILLVAVVGGIVSILYAFGPLPISYTPVGEAVSGVTMGIGITTTVIYIHSGVLTLNTVLVAVPTALFIGTILLSNNLSDLEEDRLVRRKTLPIIIGIKNAEKLWIFNVIGLLVLTVVLVVLHIYPVVILAPVIVFFPYKSISNFLSYDKNANTKGKTMGLIGQVGLKYHLAVTAGLLISILISSFIQ</sequence>